<dbReference type="Pfam" id="PF02596">
    <property type="entry name" value="DUF169"/>
    <property type="match status" value="1"/>
</dbReference>
<dbReference type="eggNOG" id="COG2043">
    <property type="taxonomic scope" value="Bacteria"/>
</dbReference>
<dbReference type="OrthoDB" id="9779322at2"/>
<accession>F3ZT45</accession>
<evidence type="ECO:0000313" key="2">
    <source>
        <dbReference type="Proteomes" id="UP000018439"/>
    </source>
</evidence>
<evidence type="ECO:0008006" key="3">
    <source>
        <dbReference type="Google" id="ProtNLM"/>
    </source>
</evidence>
<gene>
    <name evidence="1" type="ORF">Bcop_0791</name>
</gene>
<dbReference type="EMBL" id="CM001167">
    <property type="protein sequence ID" value="EGJ71007.1"/>
    <property type="molecule type" value="Genomic_DNA"/>
</dbReference>
<keyword evidence="2" id="KW-1185">Reference proteome</keyword>
<dbReference type="Proteomes" id="UP000018439">
    <property type="component" value="Chromosome"/>
</dbReference>
<dbReference type="InterPro" id="IPR003748">
    <property type="entry name" value="DUF169"/>
</dbReference>
<dbReference type="AlphaFoldDB" id="F3ZT45"/>
<organism evidence="1 2">
    <name type="scientific">Bacteroides coprosuis DSM 18011</name>
    <dbReference type="NCBI Taxonomy" id="679937"/>
    <lineage>
        <taxon>Bacteria</taxon>
        <taxon>Pseudomonadati</taxon>
        <taxon>Bacteroidota</taxon>
        <taxon>Bacteroidia</taxon>
        <taxon>Bacteroidales</taxon>
        <taxon>Bacteroidaceae</taxon>
        <taxon>Bacteroides</taxon>
    </lineage>
</organism>
<proteinExistence type="predicted"/>
<protein>
    <recommendedName>
        <fullName evidence="3">DUF169 domain-containing protein</fullName>
    </recommendedName>
</protein>
<dbReference type="HOGENOM" id="CLU_086296_1_0_10"/>
<evidence type="ECO:0000313" key="1">
    <source>
        <dbReference type="EMBL" id="EGJ71007.1"/>
    </source>
</evidence>
<dbReference type="STRING" id="679937.Bcop_0791"/>
<reference evidence="1 2" key="1">
    <citation type="journal article" date="2011" name="Stand. Genomic Sci.">
        <title>Non-contiguous finished genome sequence of Bacteroides coprosuis type strain (PC139).</title>
        <authorList>
            <person name="Land M."/>
            <person name="Held B."/>
            <person name="Gronow S."/>
            <person name="Abt B."/>
            <person name="Lucas S."/>
            <person name="Del Rio T.G."/>
            <person name="Nolan M."/>
            <person name="Tice H."/>
            <person name="Cheng J.F."/>
            <person name="Pitluck S."/>
            <person name="Liolios K."/>
            <person name="Pagani I."/>
            <person name="Ivanova N."/>
            <person name="Mavromatis K."/>
            <person name="Mikhailova N."/>
            <person name="Pati A."/>
            <person name="Tapia R."/>
            <person name="Han C."/>
            <person name="Goodwin L."/>
            <person name="Chen A."/>
            <person name="Palaniappan K."/>
            <person name="Hauser L."/>
            <person name="Brambilla E.M."/>
            <person name="Rohde M."/>
            <person name="Goker M."/>
            <person name="Detter J.C."/>
            <person name="Woyke T."/>
            <person name="Bristow J."/>
            <person name="Eisen J.A."/>
            <person name="Markowitz V."/>
            <person name="Hugenholtz P."/>
            <person name="Kyrpides N.C."/>
            <person name="Klenk H.P."/>
            <person name="Lapidus A."/>
        </authorList>
    </citation>
    <scope>NUCLEOTIDE SEQUENCE</scope>
    <source>
        <strain evidence="1 2">DSM 18011</strain>
    </source>
</reference>
<name>F3ZT45_9BACE</name>
<sequence>MDIKSFILNYKEAFSERAELPIAFWYSAEAIAETDKINGCLFKGLKLVRDGIPISLNEANIGCGGGKFYTGFAEMNDYIPQFVSLKERYKQTPEMVCSFIDKMQVPKAKGAYLNFARLDLIDSFDLIEGLLFLVTPDILSGLATWAYFDNNSDSAVQSLFGSGCSTVVTRAVLENKKQGRSTFIGFFDPSVRPYFEENILSFVIPFSRFKEMYHTMRQSCLFDTHAWSKIRDRIQT</sequence>